<organism evidence="2 3">
    <name type="scientific">Paenibacillus aurantiacus</name>
    <dbReference type="NCBI Taxonomy" id="1936118"/>
    <lineage>
        <taxon>Bacteria</taxon>
        <taxon>Bacillati</taxon>
        <taxon>Bacillota</taxon>
        <taxon>Bacilli</taxon>
        <taxon>Bacillales</taxon>
        <taxon>Paenibacillaceae</taxon>
        <taxon>Paenibacillus</taxon>
    </lineage>
</organism>
<dbReference type="CDD" id="cd00158">
    <property type="entry name" value="RHOD"/>
    <property type="match status" value="1"/>
</dbReference>
<keyword evidence="3" id="KW-1185">Reference proteome</keyword>
<protein>
    <submittedName>
        <fullName evidence="2">Rhodanese-like domain-containing protein</fullName>
    </submittedName>
</protein>
<dbReference type="EMBL" id="JBHMDO010000010">
    <property type="protein sequence ID" value="MFB9325267.1"/>
    <property type="molecule type" value="Genomic_DNA"/>
</dbReference>
<evidence type="ECO:0000313" key="3">
    <source>
        <dbReference type="Proteomes" id="UP001589747"/>
    </source>
</evidence>
<comment type="caution">
    <text evidence="2">The sequence shown here is derived from an EMBL/GenBank/DDBJ whole genome shotgun (WGS) entry which is preliminary data.</text>
</comment>
<dbReference type="RefSeq" id="WP_377490768.1">
    <property type="nucleotide sequence ID" value="NZ_JBHMDO010000010.1"/>
</dbReference>
<dbReference type="Pfam" id="PF00581">
    <property type="entry name" value="Rhodanese"/>
    <property type="match status" value="1"/>
</dbReference>
<evidence type="ECO:0000313" key="2">
    <source>
        <dbReference type="EMBL" id="MFB9325267.1"/>
    </source>
</evidence>
<dbReference type="InterPro" id="IPR036873">
    <property type="entry name" value="Rhodanese-like_dom_sf"/>
</dbReference>
<dbReference type="PANTHER" id="PTHR43031">
    <property type="entry name" value="FAD-DEPENDENT OXIDOREDUCTASE"/>
    <property type="match status" value="1"/>
</dbReference>
<evidence type="ECO:0000259" key="1">
    <source>
        <dbReference type="PROSITE" id="PS50206"/>
    </source>
</evidence>
<name>A0ABV5KMD7_9BACL</name>
<dbReference type="Proteomes" id="UP001589747">
    <property type="component" value="Unassembled WGS sequence"/>
</dbReference>
<dbReference type="PROSITE" id="PS50206">
    <property type="entry name" value="RHODANESE_3"/>
    <property type="match status" value="1"/>
</dbReference>
<dbReference type="SUPFAM" id="SSF52821">
    <property type="entry name" value="Rhodanese/Cell cycle control phosphatase"/>
    <property type="match status" value="1"/>
</dbReference>
<gene>
    <name evidence="2" type="ORF">ACFFSY_04950</name>
</gene>
<dbReference type="SMART" id="SM00450">
    <property type="entry name" value="RHOD"/>
    <property type="match status" value="1"/>
</dbReference>
<feature type="domain" description="Rhodanese" evidence="1">
    <location>
        <begin position="20"/>
        <end position="104"/>
    </location>
</feature>
<dbReference type="PANTHER" id="PTHR43031:SF17">
    <property type="entry name" value="SULFURTRANSFERASE YTWF-RELATED"/>
    <property type="match status" value="1"/>
</dbReference>
<dbReference type="Gene3D" id="3.40.250.10">
    <property type="entry name" value="Rhodanese-like domain"/>
    <property type="match status" value="1"/>
</dbReference>
<accession>A0ABV5KMD7</accession>
<proteinExistence type="predicted"/>
<dbReference type="InterPro" id="IPR001763">
    <property type="entry name" value="Rhodanese-like_dom"/>
</dbReference>
<sequence length="108" mass="12526">MEKWSQISPEKFVESLDAGEIDRAQIIDVREKEEWDYYHLEQSTWIPMQTIPSRLDELNPDQPLYIICAHGIRSDRVCAYLSEKGYSRLRNVVGGMAAVADLQGFEYD</sequence>
<dbReference type="InterPro" id="IPR050229">
    <property type="entry name" value="GlpE_sulfurtransferase"/>
</dbReference>
<reference evidence="2 3" key="1">
    <citation type="submission" date="2024-09" db="EMBL/GenBank/DDBJ databases">
        <authorList>
            <person name="Sun Q."/>
            <person name="Mori K."/>
        </authorList>
    </citation>
    <scope>NUCLEOTIDE SEQUENCE [LARGE SCALE GENOMIC DNA]</scope>
    <source>
        <strain evidence="2 3">TISTR 2452</strain>
    </source>
</reference>